<organism evidence="1 2">
    <name type="scientific">Meloidogyne hapla</name>
    <name type="common">Root-knot nematode worm</name>
    <dbReference type="NCBI Taxonomy" id="6305"/>
    <lineage>
        <taxon>Eukaryota</taxon>
        <taxon>Metazoa</taxon>
        <taxon>Ecdysozoa</taxon>
        <taxon>Nematoda</taxon>
        <taxon>Chromadorea</taxon>
        <taxon>Rhabditida</taxon>
        <taxon>Tylenchina</taxon>
        <taxon>Tylenchomorpha</taxon>
        <taxon>Tylenchoidea</taxon>
        <taxon>Meloidogynidae</taxon>
        <taxon>Meloidogyninae</taxon>
        <taxon>Meloidogyne</taxon>
    </lineage>
</organism>
<dbReference type="AlphaFoldDB" id="A0A1I8BWL5"/>
<dbReference type="Proteomes" id="UP000095281">
    <property type="component" value="Unplaced"/>
</dbReference>
<dbReference type="WBParaSite" id="MhA1_Contig720.frz3.gene14">
    <property type="protein sequence ID" value="MhA1_Contig720.frz3.gene14"/>
    <property type="gene ID" value="MhA1_Contig720.frz3.gene14"/>
</dbReference>
<name>A0A1I8BWL5_MELHA</name>
<protein>
    <submittedName>
        <fullName evidence="2">Gly-zipper_Omp domain-containing protein</fullName>
    </submittedName>
</protein>
<evidence type="ECO:0000313" key="2">
    <source>
        <dbReference type="WBParaSite" id="MhA1_Contig720.frz3.gene14"/>
    </source>
</evidence>
<evidence type="ECO:0000313" key="1">
    <source>
        <dbReference type="Proteomes" id="UP000095281"/>
    </source>
</evidence>
<proteinExistence type="predicted"/>
<reference evidence="2" key="1">
    <citation type="submission" date="2016-11" db="UniProtKB">
        <authorList>
            <consortium name="WormBaseParasite"/>
        </authorList>
    </citation>
    <scope>IDENTIFICATION</scope>
</reference>
<accession>A0A1I8BWL5</accession>
<keyword evidence="1" id="KW-1185">Reference proteome</keyword>
<sequence>MFKNHASEINTRKEEIKKSEKVVNATLLIEGEISEVFHITAGTILGAAVGGGIGSLFGPGGGTAIGTAVGGAIGGFIVKKAMDWLKSSNEGIHILNFHGGVITGFLFRIFG</sequence>